<evidence type="ECO:0000313" key="2">
    <source>
        <dbReference type="EMBL" id="CAB4154182.1"/>
    </source>
</evidence>
<name>A0A6J5N6Z6_9CAUD</name>
<protein>
    <submittedName>
        <fullName evidence="2">Phage-like element PBSX protein, XkdF</fullName>
    </submittedName>
</protein>
<dbReference type="InterPro" id="IPR036412">
    <property type="entry name" value="HAD-like_sf"/>
</dbReference>
<sequence>MLKNLPIFEIGIDLNDQETSVSFNSLVLNPAHEISFQTFSNVKRFEFNEEEQIITGIAISCDTPIYRFDSDTGMEYYVSFPKQAIKDIIHDYARRGNFNNVNLEHNGQRVVDGIYMVHSYQIDNEKGFTAPERFKDANDGSWITSYKVTNKEIFEAAKKGEFTGFSIEGTFVLEDKGDTMESEMMSEIFKALDQLKQSFAKKRISFDFDDTLTTTKGQEMVKRFLNAGDEIFIITARQQSNGSSVFEMAKKLGIKAENVHFTGGKDKWMTVKRLRIDKHIDNNEEQLQLIRDNTTAEAWKI</sequence>
<dbReference type="Gene3D" id="3.40.50.1000">
    <property type="entry name" value="HAD superfamily/HAD-like"/>
    <property type="match status" value="1"/>
</dbReference>
<evidence type="ECO:0000259" key="1">
    <source>
        <dbReference type="Pfam" id="PF14550"/>
    </source>
</evidence>
<proteinExistence type="predicted"/>
<feature type="domain" description="Phage-like element PBSX protein XkdF" evidence="1">
    <location>
        <begin position="49"/>
        <end position="170"/>
    </location>
</feature>
<dbReference type="InterPro" id="IPR027924">
    <property type="entry name" value="XkdF"/>
</dbReference>
<dbReference type="EMBL" id="LR796610">
    <property type="protein sequence ID" value="CAB4154182.1"/>
    <property type="molecule type" value="Genomic_DNA"/>
</dbReference>
<dbReference type="InterPro" id="IPR023214">
    <property type="entry name" value="HAD_sf"/>
</dbReference>
<organism evidence="2">
    <name type="scientific">uncultured Caudovirales phage</name>
    <dbReference type="NCBI Taxonomy" id="2100421"/>
    <lineage>
        <taxon>Viruses</taxon>
        <taxon>Duplodnaviria</taxon>
        <taxon>Heunggongvirae</taxon>
        <taxon>Uroviricota</taxon>
        <taxon>Caudoviricetes</taxon>
        <taxon>Peduoviridae</taxon>
        <taxon>Maltschvirus</taxon>
        <taxon>Maltschvirus maltsch</taxon>
    </lineage>
</organism>
<gene>
    <name evidence="2" type="ORF">UFOVP633_24</name>
</gene>
<dbReference type="Pfam" id="PF14550">
    <property type="entry name" value="Peptidase_S78_2"/>
    <property type="match status" value="1"/>
</dbReference>
<reference evidence="2" key="1">
    <citation type="submission" date="2020-04" db="EMBL/GenBank/DDBJ databases">
        <authorList>
            <person name="Chiriac C."/>
            <person name="Salcher M."/>
            <person name="Ghai R."/>
            <person name="Kavagutti S V."/>
        </authorList>
    </citation>
    <scope>NUCLEOTIDE SEQUENCE</scope>
</reference>
<dbReference type="SUPFAM" id="SSF56784">
    <property type="entry name" value="HAD-like"/>
    <property type="match status" value="1"/>
</dbReference>
<accession>A0A6J5N6Z6</accession>